<dbReference type="AlphaFoldDB" id="A0A9P3LHA4"/>
<dbReference type="PANTHER" id="PTHR31987:SF14">
    <property type="entry name" value="PUTATIVE (AFU_ORTHOLOGUE AFUA_6G09910)-RELATED"/>
    <property type="match status" value="1"/>
</dbReference>
<name>A0A9P3LHA4_9APHY</name>
<dbReference type="Gene3D" id="1.20.5.510">
    <property type="entry name" value="Single helix bin"/>
    <property type="match status" value="1"/>
</dbReference>
<feature type="region of interest" description="Disordered" evidence="1">
    <location>
        <begin position="674"/>
        <end position="703"/>
    </location>
</feature>
<dbReference type="PANTHER" id="PTHR31987">
    <property type="entry name" value="GLUTAMINASE A-RELATED"/>
    <property type="match status" value="1"/>
</dbReference>
<evidence type="ECO:0000256" key="2">
    <source>
        <dbReference type="SAM" id="Phobius"/>
    </source>
</evidence>
<dbReference type="InterPro" id="IPR033433">
    <property type="entry name" value="GtaA_N"/>
</dbReference>
<feature type="transmembrane region" description="Helical" evidence="2">
    <location>
        <begin position="708"/>
        <end position="729"/>
    </location>
</feature>
<evidence type="ECO:0000259" key="4">
    <source>
        <dbReference type="Pfam" id="PF17168"/>
    </source>
</evidence>
<feature type="domain" description="Glutaminase A central" evidence="3">
    <location>
        <begin position="310"/>
        <end position="661"/>
    </location>
</feature>
<proteinExistence type="predicted"/>
<dbReference type="InterPro" id="IPR052743">
    <property type="entry name" value="Glutaminase_GtaA"/>
</dbReference>
<dbReference type="GO" id="GO:0005975">
    <property type="term" value="P:carbohydrate metabolic process"/>
    <property type="evidence" value="ECO:0007669"/>
    <property type="project" value="InterPro"/>
</dbReference>
<feature type="region of interest" description="Disordered" evidence="1">
    <location>
        <begin position="802"/>
        <end position="843"/>
    </location>
</feature>
<feature type="compositionally biased region" description="Low complexity" evidence="1">
    <location>
        <begin position="678"/>
        <end position="703"/>
    </location>
</feature>
<sequence>MSGWMDTTNVPFSPTVERAPELWPVFWTNSVLGWAGHIRIDDNVTYIWLGDATRPTDLNFSVLTNIQITATRTVLSITSGPIDLNITFLSPIEPADPVKQSFPFTYIALTAASNDGRPHNVQVYSDISGQWVSGDWNDVTKWNLTSTDTILYHAVTLETPLAFSEKNNQAEDTITYYASLLTQQMTYMADTDANCRGQFSSQGHLMNTVNEGPAPIKTGADNVFAISMDLRTVTATSEPVVWAVGMVRDPAVQAVTASGMQETRSPYWRIAGTTQDMLTAFLQDYSNAVERAESLDLVLAINASAVSPHAADLVSLAARQAFAGTELTVGDSGTSYNTSDVKIFMKDLGASRRVNPVEVMYAAFSAFLSVNATWGGWLLRPVLDFAASPMWRQAYAPRDIGDSYPNATGSPVTAHVQGVEQSGNMLIMTIAHARATGDGSLIRAYDYTLLKQWADYLVNNTSSMPPNQITADLGSKENSTNLAVKGIIAIAAMAQACAAMDEPADAQRYLSVAQAYASTWKSLALASDGHILASYDDSTNPSWALEYNLYADKLLGTNILDAAVYSSETSFVQSLLSANPDGLPISSDQLGPKANADTAWTLFTAMTMTDSGVRDNLIDYVWNIASRNMSGTIFSTLVALDGKGGAEGNSAASPGVGAMFAPIALNLPNSRITVPQLSNSTSTNPSNPTSPGSPDNSASSSHSNVRPIVGGVVGGIGLLVLLGVGFFLWRRRRAAEDEKLDAAATQPRPYNYARETSQAWGSPAALNLPIDTSAEPTEPTAAYPRMMAKAAEPRQPQALATTGSVHMSNSGPSSNSEPPTLAPRGDIANQVSPQEVQSLRQEVQNLRLVMQSLREGAMEPPPTYHEEDL</sequence>
<evidence type="ECO:0000313" key="6">
    <source>
        <dbReference type="Proteomes" id="UP000703269"/>
    </source>
</evidence>
<keyword evidence="2" id="KW-0812">Transmembrane</keyword>
<keyword evidence="2" id="KW-1133">Transmembrane helix</keyword>
<evidence type="ECO:0000313" key="5">
    <source>
        <dbReference type="EMBL" id="GJE94479.1"/>
    </source>
</evidence>
<feature type="compositionally biased region" description="Low complexity" evidence="1">
    <location>
        <begin position="808"/>
        <end position="819"/>
    </location>
</feature>
<keyword evidence="6" id="KW-1185">Reference proteome</keyword>
<protein>
    <recommendedName>
        <fullName evidence="7">DUF1793-domain-containing protein</fullName>
    </recommendedName>
</protein>
<dbReference type="SUPFAM" id="SSF48208">
    <property type="entry name" value="Six-hairpin glycosidases"/>
    <property type="match status" value="1"/>
</dbReference>
<dbReference type="OrthoDB" id="3918848at2759"/>
<keyword evidence="2" id="KW-0472">Membrane</keyword>
<dbReference type="InterPro" id="IPR032514">
    <property type="entry name" value="GtaA_central"/>
</dbReference>
<gene>
    <name evidence="5" type="ORF">PsYK624_106490</name>
</gene>
<comment type="caution">
    <text evidence="5">The sequence shown here is derived from an EMBL/GenBank/DDBJ whole genome shotgun (WGS) entry which is preliminary data.</text>
</comment>
<accession>A0A9P3LHA4</accession>
<evidence type="ECO:0000256" key="1">
    <source>
        <dbReference type="SAM" id="MobiDB-lite"/>
    </source>
</evidence>
<feature type="compositionally biased region" description="Polar residues" evidence="1">
    <location>
        <begin position="829"/>
        <end position="843"/>
    </location>
</feature>
<evidence type="ECO:0008006" key="7">
    <source>
        <dbReference type="Google" id="ProtNLM"/>
    </source>
</evidence>
<dbReference type="Pfam" id="PF16335">
    <property type="entry name" value="GtaA_6_Hairpin"/>
    <property type="match status" value="1"/>
</dbReference>
<dbReference type="EMBL" id="BPQB01000040">
    <property type="protein sequence ID" value="GJE94479.1"/>
    <property type="molecule type" value="Genomic_DNA"/>
</dbReference>
<evidence type="ECO:0000259" key="3">
    <source>
        <dbReference type="Pfam" id="PF16335"/>
    </source>
</evidence>
<dbReference type="InterPro" id="IPR008928">
    <property type="entry name" value="6-hairpin_glycosidase_sf"/>
</dbReference>
<organism evidence="5 6">
    <name type="scientific">Phanerochaete sordida</name>
    <dbReference type="NCBI Taxonomy" id="48140"/>
    <lineage>
        <taxon>Eukaryota</taxon>
        <taxon>Fungi</taxon>
        <taxon>Dikarya</taxon>
        <taxon>Basidiomycota</taxon>
        <taxon>Agaricomycotina</taxon>
        <taxon>Agaricomycetes</taxon>
        <taxon>Polyporales</taxon>
        <taxon>Phanerochaetaceae</taxon>
        <taxon>Phanerochaete</taxon>
    </lineage>
</organism>
<dbReference type="Proteomes" id="UP000703269">
    <property type="component" value="Unassembled WGS sequence"/>
</dbReference>
<reference evidence="5 6" key="1">
    <citation type="submission" date="2021-08" db="EMBL/GenBank/DDBJ databases">
        <title>Draft Genome Sequence of Phanerochaete sordida strain YK-624.</title>
        <authorList>
            <person name="Mori T."/>
            <person name="Dohra H."/>
            <person name="Suzuki T."/>
            <person name="Kawagishi H."/>
            <person name="Hirai H."/>
        </authorList>
    </citation>
    <scope>NUCLEOTIDE SEQUENCE [LARGE SCALE GENOMIC DNA]</scope>
    <source>
        <strain evidence="5 6">YK-624</strain>
    </source>
</reference>
<dbReference type="Pfam" id="PF17168">
    <property type="entry name" value="DUF5127"/>
    <property type="match status" value="1"/>
</dbReference>
<feature type="domain" description="Glutaminase A N-terminal" evidence="4">
    <location>
        <begin position="71"/>
        <end position="297"/>
    </location>
</feature>